<name>A0AA86SMB1_9FABA</name>
<evidence type="ECO:0000313" key="2">
    <source>
        <dbReference type="Proteomes" id="UP001189624"/>
    </source>
</evidence>
<protein>
    <submittedName>
        <fullName evidence="1">Uncharacterized protein</fullName>
    </submittedName>
</protein>
<keyword evidence="2" id="KW-1185">Reference proteome</keyword>
<dbReference type="Proteomes" id="UP001189624">
    <property type="component" value="Chromosome 3"/>
</dbReference>
<dbReference type="EMBL" id="OY731400">
    <property type="protein sequence ID" value="CAJ1944191.1"/>
    <property type="molecule type" value="Genomic_DNA"/>
</dbReference>
<proteinExistence type="predicted"/>
<dbReference type="AlphaFoldDB" id="A0AA86SMB1"/>
<evidence type="ECO:0000313" key="1">
    <source>
        <dbReference type="EMBL" id="CAJ1944191.1"/>
    </source>
</evidence>
<reference evidence="1" key="1">
    <citation type="submission" date="2023-10" db="EMBL/GenBank/DDBJ databases">
        <authorList>
            <person name="Domelevo Entfellner J.-B."/>
        </authorList>
    </citation>
    <scope>NUCLEOTIDE SEQUENCE</scope>
</reference>
<dbReference type="Gramene" id="rna-AYBTSS11_LOCUS11784">
    <property type="protein sequence ID" value="CAJ1944191.1"/>
    <property type="gene ID" value="gene-AYBTSS11_LOCUS11784"/>
</dbReference>
<organism evidence="1 2">
    <name type="scientific">Sphenostylis stenocarpa</name>
    <dbReference type="NCBI Taxonomy" id="92480"/>
    <lineage>
        <taxon>Eukaryota</taxon>
        <taxon>Viridiplantae</taxon>
        <taxon>Streptophyta</taxon>
        <taxon>Embryophyta</taxon>
        <taxon>Tracheophyta</taxon>
        <taxon>Spermatophyta</taxon>
        <taxon>Magnoliopsida</taxon>
        <taxon>eudicotyledons</taxon>
        <taxon>Gunneridae</taxon>
        <taxon>Pentapetalae</taxon>
        <taxon>rosids</taxon>
        <taxon>fabids</taxon>
        <taxon>Fabales</taxon>
        <taxon>Fabaceae</taxon>
        <taxon>Papilionoideae</taxon>
        <taxon>50 kb inversion clade</taxon>
        <taxon>NPAAA clade</taxon>
        <taxon>indigoferoid/millettioid clade</taxon>
        <taxon>Phaseoleae</taxon>
        <taxon>Sphenostylis</taxon>
    </lineage>
</organism>
<gene>
    <name evidence="1" type="ORF">AYBTSS11_LOCUS11784</name>
</gene>
<accession>A0AA86SMB1</accession>
<sequence>MDLWVVAAVAGAGCLAKYLNKISKDGDGSSPLSVEDSYFENSESSIHPLCTQAGRDSLDRRAASDVTSQDSLLASDEGLESEKVCFFGNCNESDVLSVSNFNGYGNEQNSNVGGNCGFLPTDLSAGKLAHNPHENRTPHRTKHLYGHISRPSTSLESCLMAQLCKEHVTKEESVFSPSMATRSFLVSDGNQIISRANSDDSFSGLTGSGEYRLHREANKVKDKSVLFGVPSLPKTGSSNEAKRMKFNAGNERNKRLSPTSNVFSGKQIRTQHGMVLES</sequence>